<keyword evidence="2" id="KW-0812">Transmembrane</keyword>
<protein>
    <recommendedName>
        <fullName evidence="3">Membrane anchor Opy2 N-terminal domain-containing protein</fullName>
    </recommendedName>
</protein>
<feature type="region of interest" description="Disordered" evidence="1">
    <location>
        <begin position="270"/>
        <end position="293"/>
    </location>
</feature>
<comment type="caution">
    <text evidence="4">The sequence shown here is derived from an EMBL/GenBank/DDBJ whole genome shotgun (WGS) entry which is preliminary data.</text>
</comment>
<dbReference type="InterPro" id="IPR018571">
    <property type="entry name" value="Membrane_anchor_Opy2_N"/>
</dbReference>
<evidence type="ECO:0000313" key="4">
    <source>
        <dbReference type="EMBL" id="CAI6334169.1"/>
    </source>
</evidence>
<evidence type="ECO:0000256" key="2">
    <source>
        <dbReference type="SAM" id="Phobius"/>
    </source>
</evidence>
<gene>
    <name evidence="4" type="ORF">PDIGIT_LOCUS7223</name>
</gene>
<feature type="compositionally biased region" description="Polar residues" evidence="1">
    <location>
        <begin position="306"/>
        <end position="323"/>
    </location>
</feature>
<keyword evidence="2" id="KW-0472">Membrane</keyword>
<dbReference type="EMBL" id="CAOQHR010000004">
    <property type="protein sequence ID" value="CAI6334169.1"/>
    <property type="molecule type" value="Genomic_DNA"/>
</dbReference>
<organism evidence="4 5">
    <name type="scientific">Periconia digitata</name>
    <dbReference type="NCBI Taxonomy" id="1303443"/>
    <lineage>
        <taxon>Eukaryota</taxon>
        <taxon>Fungi</taxon>
        <taxon>Dikarya</taxon>
        <taxon>Ascomycota</taxon>
        <taxon>Pezizomycotina</taxon>
        <taxon>Dothideomycetes</taxon>
        <taxon>Pleosporomycetidae</taxon>
        <taxon>Pleosporales</taxon>
        <taxon>Massarineae</taxon>
        <taxon>Periconiaceae</taxon>
        <taxon>Periconia</taxon>
    </lineage>
</organism>
<feature type="compositionally biased region" description="Low complexity" evidence="1">
    <location>
        <begin position="270"/>
        <end position="283"/>
    </location>
</feature>
<feature type="compositionally biased region" description="Basic and acidic residues" evidence="1">
    <location>
        <begin position="376"/>
        <end position="387"/>
    </location>
</feature>
<accession>A0A9W4UF40</accession>
<feature type="transmembrane region" description="Helical" evidence="2">
    <location>
        <begin position="77"/>
        <end position="99"/>
    </location>
</feature>
<keyword evidence="5" id="KW-1185">Reference proteome</keyword>
<dbReference type="Proteomes" id="UP001152607">
    <property type="component" value="Unassembled WGS sequence"/>
</dbReference>
<dbReference type="AlphaFoldDB" id="A0A9W4UF40"/>
<evidence type="ECO:0000313" key="5">
    <source>
        <dbReference type="Proteomes" id="UP001152607"/>
    </source>
</evidence>
<feature type="compositionally biased region" description="Polar residues" evidence="1">
    <location>
        <begin position="416"/>
        <end position="452"/>
    </location>
</feature>
<feature type="region of interest" description="Disordered" evidence="1">
    <location>
        <begin position="306"/>
        <end position="492"/>
    </location>
</feature>
<keyword evidence="2" id="KW-1133">Transmembrane helix</keyword>
<evidence type="ECO:0000259" key="3">
    <source>
        <dbReference type="Pfam" id="PF09463"/>
    </source>
</evidence>
<dbReference type="Pfam" id="PF09463">
    <property type="entry name" value="Opy2"/>
    <property type="match status" value="1"/>
</dbReference>
<feature type="compositionally biased region" description="Acidic residues" evidence="1">
    <location>
        <begin position="388"/>
        <end position="398"/>
    </location>
</feature>
<name>A0A9W4UF40_9PLEO</name>
<reference evidence="4" key="1">
    <citation type="submission" date="2023-01" db="EMBL/GenBank/DDBJ databases">
        <authorList>
            <person name="Van Ghelder C."/>
            <person name="Rancurel C."/>
        </authorList>
    </citation>
    <scope>NUCLEOTIDE SEQUENCE</scope>
    <source>
        <strain evidence="4">CNCM I-4278</strain>
    </source>
</reference>
<evidence type="ECO:0000256" key="1">
    <source>
        <dbReference type="SAM" id="MobiDB-lite"/>
    </source>
</evidence>
<sequence length="492" mass="52402">MATITKRDIENVVRTIFRRCQLCDDTTPTCAGIECPEGQQCVQLSTTCDTCAMALCRTDPNSAAGLAPPVEQKKTNVGAIAGGAVGGALALAIILFLFYKFCLKGRRQRYHEENWQAAEMTMHEKGHNDVASHRSTRASTYTVASMASSVLTRASNIIQIAYIPGVTNRSGPGSPDVLVPPVPPIPAMSPSSRNTGYSEQHFFVPDNFRNSTASGSTADVRSSYARTSLAPSLATTRASVASTVYRQNAIVSPLPAQTIVRGKAAVVSVKSSGSNSPIDTPTSSTPPVPIIDPKHNAKTLRVQMPAQGNSKLSPSNSVRSTATLGKVRALNITKRKNSDATPPKSSESDKSELTNSDTLVPTPRPLTEVSVASTDDGMHGRAQRAGEVDSDSDLDSDDDHSRARRSLLRNSAATSELSTSPDSTNSPFSDAHSSISSFDRPQLETRFTSNSGGLYAPPMTPIQEESNKRASDSNSSKRGQSPFADENKSDLK</sequence>
<dbReference type="OrthoDB" id="2402916at2759"/>
<proteinExistence type="predicted"/>
<feature type="domain" description="Membrane anchor Opy2 N-terminal" evidence="3">
    <location>
        <begin position="20"/>
        <end position="56"/>
    </location>
</feature>